<dbReference type="GeneID" id="19235081"/>
<feature type="signal peptide" evidence="1">
    <location>
        <begin position="1"/>
        <end position="24"/>
    </location>
</feature>
<reference evidence="3" key="1">
    <citation type="journal article" date="2014" name="BMC Genomics">
        <title>Genome characteristics reveal the impact of lichenization on lichen-forming fungus Endocarpon pusillum Hedwig (Verrucariales, Ascomycota).</title>
        <authorList>
            <person name="Wang Y.-Y."/>
            <person name="Liu B."/>
            <person name="Zhang X.-Y."/>
            <person name="Zhou Q.-M."/>
            <person name="Zhang T."/>
            <person name="Li H."/>
            <person name="Yu Y.-F."/>
            <person name="Zhang X.-L."/>
            <person name="Hao X.-Y."/>
            <person name="Wang M."/>
            <person name="Wang L."/>
            <person name="Wei J.-C."/>
        </authorList>
    </citation>
    <scope>NUCLEOTIDE SEQUENCE [LARGE SCALE GENOMIC DNA]</scope>
    <source>
        <strain evidence="3">Z07020 / HMAS-L-300199</strain>
    </source>
</reference>
<dbReference type="OMA" id="EEIICIQ"/>
<evidence type="ECO:0000313" key="3">
    <source>
        <dbReference type="Proteomes" id="UP000019373"/>
    </source>
</evidence>
<gene>
    <name evidence="2" type="ORF">EPUS_00016</name>
</gene>
<dbReference type="EMBL" id="KE720815">
    <property type="protein sequence ID" value="ERF75224.1"/>
    <property type="molecule type" value="Genomic_DNA"/>
</dbReference>
<feature type="chain" id="PRO_5004613847" description="F-box domain-containing protein" evidence="1">
    <location>
        <begin position="25"/>
        <end position="443"/>
    </location>
</feature>
<evidence type="ECO:0008006" key="4">
    <source>
        <dbReference type="Google" id="ProtNLM"/>
    </source>
</evidence>
<protein>
    <recommendedName>
        <fullName evidence="4">F-box domain-containing protein</fullName>
    </recommendedName>
</protein>
<keyword evidence="1" id="KW-0732">Signal</keyword>
<dbReference type="OrthoDB" id="4200957at2759"/>
<evidence type="ECO:0000256" key="1">
    <source>
        <dbReference type="SAM" id="SignalP"/>
    </source>
</evidence>
<accession>U1I063</accession>
<dbReference type="AlphaFoldDB" id="U1I063"/>
<dbReference type="RefSeq" id="XP_007787236.1">
    <property type="nucleotide sequence ID" value="XM_007789046.1"/>
</dbReference>
<keyword evidence="3" id="KW-1185">Reference proteome</keyword>
<organism evidence="2 3">
    <name type="scientific">Endocarpon pusillum (strain Z07020 / HMAS-L-300199)</name>
    <name type="common">Lichen-forming fungus</name>
    <dbReference type="NCBI Taxonomy" id="1263415"/>
    <lineage>
        <taxon>Eukaryota</taxon>
        <taxon>Fungi</taxon>
        <taxon>Dikarya</taxon>
        <taxon>Ascomycota</taxon>
        <taxon>Pezizomycotina</taxon>
        <taxon>Eurotiomycetes</taxon>
        <taxon>Chaetothyriomycetidae</taxon>
        <taxon>Verrucariales</taxon>
        <taxon>Verrucariaceae</taxon>
        <taxon>Endocarpon</taxon>
    </lineage>
</organism>
<dbReference type="Proteomes" id="UP000019373">
    <property type="component" value="Unassembled WGS sequence"/>
</dbReference>
<proteinExistence type="predicted"/>
<name>U1I063_ENDPU</name>
<evidence type="ECO:0000313" key="2">
    <source>
        <dbReference type="EMBL" id="ERF75224.1"/>
    </source>
</evidence>
<sequence length="443" mass="51637">MEPALLATLPAELICAILSSLASADDLLSMILASKQIYESFKSTRKSILLAVAQNSLGAHILADGLITVRYLKKRSDDSVFTTRRHPTPLDQNILKDRNDTSTSLRLPLTEWILFFQYQRVVEDFVHDYASRQLVKYGGPPLSTTELYRLRRAFYRYDTFQTINLLTMDMRGSERNMVVWPALLTEYATSPWEVEEVMCVHQYVIERLEEVLDQVETEYIESVVASTQATASLGGDPDETRWHSKGVATSSRDHPSHFYETDIEHDEDARSFFWTSEKRYQILNTEYLSTFGLRFLRRLFHLTDKRTRRAIVAENSGLLACTLADALLPSVNPFKQEKQDLEEGKPLDFEGDAPDKRNLGWLWANQYLPTPYYASPCDFDFRSWGYVFWDRPRLEYLNVIKEPCPRVDRNRSPQKRDRGREKSVEEKLREMNIIEERTDFQFY</sequence>
<dbReference type="HOGENOM" id="CLU_554428_0_0_1"/>
<dbReference type="eggNOG" id="ENOG502T0ZC">
    <property type="taxonomic scope" value="Eukaryota"/>
</dbReference>